<accession>A0A7S8CBU6</accession>
<reference evidence="1 2" key="1">
    <citation type="submission" date="2019-07" db="EMBL/GenBank/DDBJ databases">
        <title>Genome sequence of 2 isolates from Red Sea Mangroves.</title>
        <authorList>
            <person name="Sefrji F."/>
            <person name="Michoud G."/>
            <person name="Merlino G."/>
            <person name="Daffonchio D."/>
        </authorList>
    </citation>
    <scope>NUCLEOTIDE SEQUENCE [LARGE SCALE GENOMIC DNA]</scope>
    <source>
        <strain evidence="1 2">R1DC41</strain>
    </source>
</reference>
<proteinExistence type="predicted"/>
<evidence type="ECO:0000313" key="1">
    <source>
        <dbReference type="EMBL" id="QPC47103.1"/>
    </source>
</evidence>
<organism evidence="1 2">
    <name type="scientific">Mangrovibacillus cuniculi</name>
    <dbReference type="NCBI Taxonomy" id="2593652"/>
    <lineage>
        <taxon>Bacteria</taxon>
        <taxon>Bacillati</taxon>
        <taxon>Bacillota</taxon>
        <taxon>Bacilli</taxon>
        <taxon>Bacillales</taxon>
        <taxon>Bacillaceae</taxon>
        <taxon>Mangrovibacillus</taxon>
    </lineage>
</organism>
<keyword evidence="2" id="KW-1185">Reference proteome</keyword>
<protein>
    <submittedName>
        <fullName evidence="1">Uncharacterized protein</fullName>
    </submittedName>
</protein>
<sequence length="103" mass="11752">MKLITRKLDDVIVLSSSLANITDNGIEVEKNSFIQPTQDYNIFEVSDDFQFLANKQCFDGIHLTDNPNYVEPPLSNEEKLMQLEQKQTLMQKALDDLLLGGMM</sequence>
<dbReference type="AlphaFoldDB" id="A0A7S8CBU6"/>
<evidence type="ECO:0000313" key="2">
    <source>
        <dbReference type="Proteomes" id="UP000593626"/>
    </source>
</evidence>
<dbReference type="RefSeq" id="WP_239671770.1">
    <property type="nucleotide sequence ID" value="NZ_CP049742.1"/>
</dbReference>
<gene>
    <name evidence="1" type="ORF">G8O30_09055</name>
</gene>
<dbReference type="KEGG" id="mcui:G8O30_09055"/>
<dbReference type="EMBL" id="CP049742">
    <property type="protein sequence ID" value="QPC47103.1"/>
    <property type="molecule type" value="Genomic_DNA"/>
</dbReference>
<name>A0A7S8CBU6_9BACI</name>
<dbReference type="Proteomes" id="UP000593626">
    <property type="component" value="Chromosome"/>
</dbReference>